<evidence type="ECO:0008006" key="3">
    <source>
        <dbReference type="Google" id="ProtNLM"/>
    </source>
</evidence>
<evidence type="ECO:0000313" key="2">
    <source>
        <dbReference type="EMBL" id="GEU66882.1"/>
    </source>
</evidence>
<gene>
    <name evidence="2" type="ORF">Tci_038860</name>
</gene>
<sequence length="654" mass="73269">MELYIENRENGRMILNSVLNGPLVWPTIVEENGTTRTKKYEELLVAEKLQTDCDLKATNIALQGLPADVYVIVNHHKVSKEIWDRVKLLMQGDDPIAYLNKAMDFLSAVAALRFPSNNNQLINSSDPRNQSTIQDGRVTVQQVQGRKGQSYTSTGNKGNATSSRGNNAGGKARVVKCYNFQGEGHIASQILDEEQLAFLVDPGIPDGQAAQTTIPNTVAFQTEDLDAYDSDYDDVFNAKVVMMANLSNYGSDVISKCDKSYNNQNAIEIPKYFENNDLKAQLQAKDTTICNLKKHIKSMRENYKKEKVKQEMDEIETINIELEHSVAKLLSKNELLHKEIEHLKKIYKDQFDSIKKTCALSKEHCDSLIAKSNSKSMENADLKGLKSSTSASKSQPTSNKKNDRILQTPSSNMKNKVEVQLRRANLSSNKKNHMKDPICNANVKHTTLNANFELIYVNCKQCMFDANHDVCFLDFVNDLNVRSKSKSAKQSQQHNVWKPMGKGFTEVGYKWKPTGKLFTLVGKSKKSSHQPKAEGTNQEKLYLLHMDLSGLIRMESLNRKNSCSGLQLMTPATSSLGLVPNPIPHQPCNLPTINEWDRLFQPMFDEYFNPPMSVVSPVQVDATPRAVDLAASLVSTLIDQDAPSTNIPSTQEQE</sequence>
<protein>
    <recommendedName>
        <fullName evidence="3">Integrase, catalytic region, zinc finger, CCHC-type, peptidase aspartic, catalytic</fullName>
    </recommendedName>
</protein>
<proteinExistence type="predicted"/>
<evidence type="ECO:0000256" key="1">
    <source>
        <dbReference type="SAM" id="MobiDB-lite"/>
    </source>
</evidence>
<comment type="caution">
    <text evidence="2">The sequence shown here is derived from an EMBL/GenBank/DDBJ whole genome shotgun (WGS) entry which is preliminary data.</text>
</comment>
<dbReference type="AlphaFoldDB" id="A0A6L2M2S2"/>
<organism evidence="2">
    <name type="scientific">Tanacetum cinerariifolium</name>
    <name type="common">Dalmatian daisy</name>
    <name type="synonym">Chrysanthemum cinerariifolium</name>
    <dbReference type="NCBI Taxonomy" id="118510"/>
    <lineage>
        <taxon>Eukaryota</taxon>
        <taxon>Viridiplantae</taxon>
        <taxon>Streptophyta</taxon>
        <taxon>Embryophyta</taxon>
        <taxon>Tracheophyta</taxon>
        <taxon>Spermatophyta</taxon>
        <taxon>Magnoliopsida</taxon>
        <taxon>eudicotyledons</taxon>
        <taxon>Gunneridae</taxon>
        <taxon>Pentapetalae</taxon>
        <taxon>asterids</taxon>
        <taxon>campanulids</taxon>
        <taxon>Asterales</taxon>
        <taxon>Asteraceae</taxon>
        <taxon>Asteroideae</taxon>
        <taxon>Anthemideae</taxon>
        <taxon>Anthemidinae</taxon>
        <taxon>Tanacetum</taxon>
    </lineage>
</organism>
<accession>A0A6L2M2S2</accession>
<feature type="region of interest" description="Disordered" evidence="1">
    <location>
        <begin position="379"/>
        <end position="413"/>
    </location>
</feature>
<reference evidence="2" key="1">
    <citation type="journal article" date="2019" name="Sci. Rep.">
        <title>Draft genome of Tanacetum cinerariifolium, the natural source of mosquito coil.</title>
        <authorList>
            <person name="Yamashiro T."/>
            <person name="Shiraishi A."/>
            <person name="Satake H."/>
            <person name="Nakayama K."/>
        </authorList>
    </citation>
    <scope>NUCLEOTIDE SEQUENCE</scope>
</reference>
<feature type="region of interest" description="Disordered" evidence="1">
    <location>
        <begin position="140"/>
        <end position="169"/>
    </location>
</feature>
<feature type="compositionally biased region" description="Polar residues" evidence="1">
    <location>
        <begin position="140"/>
        <end position="166"/>
    </location>
</feature>
<feature type="compositionally biased region" description="Low complexity" evidence="1">
    <location>
        <begin position="386"/>
        <end position="398"/>
    </location>
</feature>
<dbReference type="EMBL" id="BKCJ010005461">
    <property type="protein sequence ID" value="GEU66882.1"/>
    <property type="molecule type" value="Genomic_DNA"/>
</dbReference>
<name>A0A6L2M2S2_TANCI</name>